<dbReference type="HOGENOM" id="CLU_906670_0_0_1"/>
<organism evidence="2 3">
    <name type="scientific">Thanatephorus cucumeris (strain AG1-IA)</name>
    <name type="common">Rice sheath blight fungus</name>
    <name type="synonym">Rhizoctonia solani</name>
    <dbReference type="NCBI Taxonomy" id="983506"/>
    <lineage>
        <taxon>Eukaryota</taxon>
        <taxon>Fungi</taxon>
        <taxon>Dikarya</taxon>
        <taxon>Basidiomycota</taxon>
        <taxon>Agaricomycotina</taxon>
        <taxon>Agaricomycetes</taxon>
        <taxon>Cantharellales</taxon>
        <taxon>Ceratobasidiaceae</taxon>
        <taxon>Rhizoctonia</taxon>
        <taxon>Rhizoctonia solani AG-1</taxon>
    </lineage>
</organism>
<dbReference type="Proteomes" id="UP000011668">
    <property type="component" value="Unassembled WGS sequence"/>
</dbReference>
<proteinExistence type="predicted"/>
<feature type="region of interest" description="Disordered" evidence="1">
    <location>
        <begin position="85"/>
        <end position="112"/>
    </location>
</feature>
<dbReference type="EMBL" id="AFRT01000526">
    <property type="protein sequence ID" value="ELU43572.1"/>
    <property type="molecule type" value="Genomic_DNA"/>
</dbReference>
<feature type="region of interest" description="Disordered" evidence="1">
    <location>
        <begin position="338"/>
        <end position="360"/>
    </location>
</feature>
<accession>L8X382</accession>
<name>L8X382_THACA</name>
<evidence type="ECO:0000313" key="2">
    <source>
        <dbReference type="EMBL" id="ELU43572.1"/>
    </source>
</evidence>
<gene>
    <name evidence="2" type="ORF">AG1IA_02389</name>
</gene>
<protein>
    <submittedName>
        <fullName evidence="2">Uncharacterized protein</fullName>
    </submittedName>
</protein>
<comment type="caution">
    <text evidence="2">The sequence shown here is derived from an EMBL/GenBank/DDBJ whole genome shotgun (WGS) entry which is preliminary data.</text>
</comment>
<sequence>MWAVNEGLSSPASPIEVTTYLSHDDITQLNGLSAWRLSPLPFHVYIGDFQVSTATLADMPVPHGSPESYAGSLPFMTPRTPISPDDTRSVLGTGGFPHVKSRLDTTRGDKAKQSGAFRRTGNVFNHPLEDKDQLKGLLKLGQTHGQTSLGSLESIRSFSRSGDTPPTIPDYTTIAREKTKIHYDGVHRAAVLLAEKQRANTYVDLLRVDEPPATSNAKSKGHPMKELVSHARHQFDVIERVDHSFIKTCAGIIGRKKEAERFAQAEARKQDQIPTSYAAWKKLSEARQVKVARFLQTADEHKDSILVANNWNREDAMRLHQEYLDQPEFKDEVGTLLARRTTTDPRKRPTTTQTPNPHAQ</sequence>
<evidence type="ECO:0000256" key="1">
    <source>
        <dbReference type="SAM" id="MobiDB-lite"/>
    </source>
</evidence>
<dbReference type="OrthoDB" id="3197053at2759"/>
<reference evidence="2 3" key="1">
    <citation type="journal article" date="2013" name="Nat. Commun.">
        <title>The evolution and pathogenic mechanisms of the rice sheath blight pathogen.</title>
        <authorList>
            <person name="Zheng A."/>
            <person name="Lin R."/>
            <person name="Xu L."/>
            <person name="Qin P."/>
            <person name="Tang C."/>
            <person name="Ai P."/>
            <person name="Zhang D."/>
            <person name="Liu Y."/>
            <person name="Sun Z."/>
            <person name="Feng H."/>
            <person name="Wang Y."/>
            <person name="Chen Y."/>
            <person name="Liang X."/>
            <person name="Fu R."/>
            <person name="Li Q."/>
            <person name="Zhang J."/>
            <person name="Yu X."/>
            <person name="Xie Z."/>
            <person name="Ding L."/>
            <person name="Guan P."/>
            <person name="Tang J."/>
            <person name="Liang Y."/>
            <person name="Wang S."/>
            <person name="Deng Q."/>
            <person name="Li S."/>
            <person name="Zhu J."/>
            <person name="Wang L."/>
            <person name="Liu H."/>
            <person name="Li P."/>
        </authorList>
    </citation>
    <scope>NUCLEOTIDE SEQUENCE [LARGE SCALE GENOMIC DNA]</scope>
    <source>
        <strain evidence="3">AG-1 IA</strain>
    </source>
</reference>
<keyword evidence="3" id="KW-1185">Reference proteome</keyword>
<feature type="compositionally biased region" description="Low complexity" evidence="1">
    <location>
        <begin position="350"/>
        <end position="360"/>
    </location>
</feature>
<evidence type="ECO:0000313" key="3">
    <source>
        <dbReference type="Proteomes" id="UP000011668"/>
    </source>
</evidence>
<dbReference type="AlphaFoldDB" id="L8X382"/>
<feature type="compositionally biased region" description="Basic and acidic residues" evidence="1">
    <location>
        <begin position="101"/>
        <end position="112"/>
    </location>
</feature>